<gene>
    <name evidence="1" type="ORF">AMATHDRAFT_8458</name>
</gene>
<evidence type="ECO:0000313" key="2">
    <source>
        <dbReference type="Proteomes" id="UP000242287"/>
    </source>
</evidence>
<name>A0A2A9N6W0_9AGAR</name>
<organism evidence="1 2">
    <name type="scientific">Amanita thiersii Skay4041</name>
    <dbReference type="NCBI Taxonomy" id="703135"/>
    <lineage>
        <taxon>Eukaryota</taxon>
        <taxon>Fungi</taxon>
        <taxon>Dikarya</taxon>
        <taxon>Basidiomycota</taxon>
        <taxon>Agaricomycotina</taxon>
        <taxon>Agaricomycetes</taxon>
        <taxon>Agaricomycetidae</taxon>
        <taxon>Agaricales</taxon>
        <taxon>Pluteineae</taxon>
        <taxon>Amanitaceae</taxon>
        <taxon>Amanita</taxon>
    </lineage>
</organism>
<dbReference type="AlphaFoldDB" id="A0A2A9N6W0"/>
<evidence type="ECO:0000313" key="1">
    <source>
        <dbReference type="EMBL" id="PFH45935.1"/>
    </source>
</evidence>
<keyword evidence="2" id="KW-1185">Reference proteome</keyword>
<protein>
    <submittedName>
        <fullName evidence="1">Uncharacterized protein</fullName>
    </submittedName>
</protein>
<accession>A0A2A9N6W0</accession>
<dbReference type="Proteomes" id="UP000242287">
    <property type="component" value="Unassembled WGS sequence"/>
</dbReference>
<reference evidence="1 2" key="1">
    <citation type="submission" date="2014-02" db="EMBL/GenBank/DDBJ databases">
        <title>Transposable element dynamics among asymbiotic and ectomycorrhizal Amanita fungi.</title>
        <authorList>
            <consortium name="DOE Joint Genome Institute"/>
            <person name="Hess J."/>
            <person name="Skrede I."/>
            <person name="Wolfe B."/>
            <person name="LaButti K."/>
            <person name="Ohm R.A."/>
            <person name="Grigoriev I.V."/>
            <person name="Pringle A."/>
        </authorList>
    </citation>
    <scope>NUCLEOTIDE SEQUENCE [LARGE SCALE GENOMIC DNA]</scope>
    <source>
        <strain evidence="1 2">SKay4041</strain>
    </source>
</reference>
<proteinExistence type="predicted"/>
<sequence length="122" mass="13357">MSSSTPQNACFWVYSVSAHPINISEGKPYFLCELCEAAEEVHSYELSLRVQGFSFHAMVLSHSGPFAVENSSSREKQLIIADPFNIASPAGTYSRLARDSIALLRSSNAAAVYPETPSWGIR</sequence>
<dbReference type="EMBL" id="KZ302264">
    <property type="protein sequence ID" value="PFH45935.1"/>
    <property type="molecule type" value="Genomic_DNA"/>
</dbReference>